<dbReference type="AlphaFoldDB" id="A0A1G4VRV7"/>
<name>A0A1G4VRV7_9FLAO</name>
<protein>
    <submittedName>
        <fullName evidence="1">Uncharacterized protein</fullName>
    </submittedName>
</protein>
<proteinExistence type="predicted"/>
<gene>
    <name evidence="1" type="ORF">SAMN02927925_01519</name>
</gene>
<dbReference type="RefSeq" id="WP_023577177.1">
    <property type="nucleotide sequence ID" value="NZ_CBCSBQ010000008.1"/>
</dbReference>
<evidence type="ECO:0000313" key="2">
    <source>
        <dbReference type="Proteomes" id="UP000182124"/>
    </source>
</evidence>
<organism evidence="1 2">
    <name type="scientific">Flavobacterium saliperosum</name>
    <dbReference type="NCBI Taxonomy" id="329186"/>
    <lineage>
        <taxon>Bacteria</taxon>
        <taxon>Pseudomonadati</taxon>
        <taxon>Bacteroidota</taxon>
        <taxon>Flavobacteriia</taxon>
        <taxon>Flavobacteriales</taxon>
        <taxon>Flavobacteriaceae</taxon>
        <taxon>Flavobacterium</taxon>
    </lineage>
</organism>
<sequence length="128" mass="14522">MAKEDFLSKQIAQLGFVLKRMFEKLIGSTSDADFSTAVSQINVALKKELGFDLDTIEGIPKDELVSFLIQNQCFTPENIEIFADILAHIGKSDFNEKALLLYEYVNAKTATFSMERNLKIQNIKKRLL</sequence>
<dbReference type="EMBL" id="FMTY01000003">
    <property type="protein sequence ID" value="SCX10194.1"/>
    <property type="molecule type" value="Genomic_DNA"/>
</dbReference>
<dbReference type="eggNOG" id="ENOG5030YTE">
    <property type="taxonomic scope" value="Bacteria"/>
</dbReference>
<reference evidence="1 2" key="1">
    <citation type="submission" date="2016-10" db="EMBL/GenBank/DDBJ databases">
        <authorList>
            <person name="de Groot N.N."/>
        </authorList>
    </citation>
    <scope>NUCLEOTIDE SEQUENCE [LARGE SCALE GENOMIC DNA]</scope>
    <source>
        <strain evidence="1 2">CGMCC 1.3801</strain>
    </source>
</reference>
<evidence type="ECO:0000313" key="1">
    <source>
        <dbReference type="EMBL" id="SCX10194.1"/>
    </source>
</evidence>
<accession>A0A1G4VRV7</accession>
<dbReference type="Proteomes" id="UP000182124">
    <property type="component" value="Unassembled WGS sequence"/>
</dbReference>
<dbReference type="STRING" id="329186.SAMN02927925_01519"/>